<dbReference type="RefSeq" id="WP_120684174.1">
    <property type="nucleotide sequence ID" value="NZ_RBAL01000021.1"/>
</dbReference>
<name>A0A3A9YPL8_9ACTN</name>
<dbReference type="PRINTS" id="PR00420">
    <property type="entry name" value="RNGMNOXGNASE"/>
</dbReference>
<feature type="compositionally biased region" description="Low complexity" evidence="1">
    <location>
        <begin position="493"/>
        <end position="502"/>
    </location>
</feature>
<dbReference type="PANTHER" id="PTHR13847">
    <property type="entry name" value="SARCOSINE DEHYDROGENASE-RELATED"/>
    <property type="match status" value="1"/>
</dbReference>
<reference evidence="3 4" key="1">
    <citation type="journal article" date="2014" name="Int. J. Syst. Evol. Microbiol.">
        <title>Streptomyces hoynatensis sp. nov., isolated from deep marine sediment.</title>
        <authorList>
            <person name="Veyisoglu A."/>
            <person name="Sahin N."/>
        </authorList>
    </citation>
    <scope>NUCLEOTIDE SEQUENCE [LARGE SCALE GENOMIC DNA]</scope>
    <source>
        <strain evidence="3 4">KCTC 29097</strain>
    </source>
</reference>
<gene>
    <name evidence="3" type="ORF">D7294_26565</name>
</gene>
<evidence type="ECO:0000313" key="3">
    <source>
        <dbReference type="EMBL" id="RKN37930.1"/>
    </source>
</evidence>
<dbReference type="Proteomes" id="UP000272474">
    <property type="component" value="Unassembled WGS sequence"/>
</dbReference>
<feature type="domain" description="FAD dependent oxidoreductase" evidence="2">
    <location>
        <begin position="8"/>
        <end position="375"/>
    </location>
</feature>
<evidence type="ECO:0000259" key="2">
    <source>
        <dbReference type="Pfam" id="PF01266"/>
    </source>
</evidence>
<evidence type="ECO:0000313" key="4">
    <source>
        <dbReference type="Proteomes" id="UP000272474"/>
    </source>
</evidence>
<dbReference type="Gene3D" id="3.50.50.60">
    <property type="entry name" value="FAD/NAD(P)-binding domain"/>
    <property type="match status" value="1"/>
</dbReference>
<protein>
    <submittedName>
        <fullName evidence="3">FAD-binding oxidoreductase</fullName>
    </submittedName>
</protein>
<dbReference type="EMBL" id="RBAL01000021">
    <property type="protein sequence ID" value="RKN37930.1"/>
    <property type="molecule type" value="Genomic_DNA"/>
</dbReference>
<dbReference type="OrthoDB" id="9806257at2"/>
<feature type="region of interest" description="Disordered" evidence="1">
    <location>
        <begin position="478"/>
        <end position="502"/>
    </location>
</feature>
<accession>A0A3A9YPL8</accession>
<dbReference type="InterPro" id="IPR036188">
    <property type="entry name" value="FAD/NAD-bd_sf"/>
</dbReference>
<dbReference type="Gene3D" id="3.30.9.10">
    <property type="entry name" value="D-Amino Acid Oxidase, subunit A, domain 2"/>
    <property type="match status" value="1"/>
</dbReference>
<dbReference type="AlphaFoldDB" id="A0A3A9YPL8"/>
<keyword evidence="4" id="KW-1185">Reference proteome</keyword>
<comment type="caution">
    <text evidence="3">The sequence shown here is derived from an EMBL/GenBank/DDBJ whole genome shotgun (WGS) entry which is preliminary data.</text>
</comment>
<organism evidence="3 4">
    <name type="scientific">Streptomyces hoynatensis</name>
    <dbReference type="NCBI Taxonomy" id="1141874"/>
    <lineage>
        <taxon>Bacteria</taxon>
        <taxon>Bacillati</taxon>
        <taxon>Actinomycetota</taxon>
        <taxon>Actinomycetes</taxon>
        <taxon>Kitasatosporales</taxon>
        <taxon>Streptomycetaceae</taxon>
        <taxon>Streptomyces</taxon>
    </lineage>
</organism>
<dbReference type="InterPro" id="IPR006076">
    <property type="entry name" value="FAD-dep_OxRdtase"/>
</dbReference>
<dbReference type="GO" id="GO:0005737">
    <property type="term" value="C:cytoplasm"/>
    <property type="evidence" value="ECO:0007669"/>
    <property type="project" value="TreeGrafter"/>
</dbReference>
<evidence type="ECO:0000256" key="1">
    <source>
        <dbReference type="SAM" id="MobiDB-lite"/>
    </source>
</evidence>
<dbReference type="SUPFAM" id="SSF51905">
    <property type="entry name" value="FAD/NAD(P)-binding domain"/>
    <property type="match status" value="1"/>
</dbReference>
<proteinExistence type="predicted"/>
<sequence>MTSVRQWDILIIGNGALGLFLAEELATRGAGSIAVVGPRGRASGASQAAGAMLGSFGEVTPETLRTAPGRARFELGRAAHRMWPGVLRRLESEGAPGHRPLRVAQDSYVVLNTSGSYLDSANFAAITAALGAYGGPFEEVDPAGIAGYRPRADQRALRALHLPGEGAVDARRVIAALEARIVRQGVTLVDQEAEAVIAADGGVGGVRLADGSRLEAERVVVAAGARSGPLLRGVAQAADPMPTFAGRGFALVGRRMAGPPFESVVRTPNRAFACGLHVVPLGEGREYLGATNSVAAEPLNSVQMNDVHFLTQCAMQQLDEEITHHEIEEWRVGSRPVTLDGFPLIGWSALPGLYVLTGTYRDGFHCAPLLAANAANELEGKERLIDGMFAPSRGLIHTRTVEHAIEEYVEHCLAGWFESQAALHGTTGWLAGIYRRQATAFYSWLGLDFGLGPDLVAYAVSSRQNAREIRRGLREHGIQPGAGAASGSGSGSGPVSSAVAGG</sequence>
<dbReference type="Pfam" id="PF01266">
    <property type="entry name" value="DAO"/>
    <property type="match status" value="1"/>
</dbReference>